<dbReference type="InterPro" id="IPR049730">
    <property type="entry name" value="SNF2/RAD54-like_C"/>
</dbReference>
<dbReference type="GO" id="GO:0005524">
    <property type="term" value="F:ATP binding"/>
    <property type="evidence" value="ECO:0007669"/>
    <property type="project" value="InterPro"/>
</dbReference>
<keyword evidence="5" id="KW-0067">ATP-binding</keyword>
<dbReference type="eggNOG" id="COG0553">
    <property type="taxonomic scope" value="Bacteria"/>
</dbReference>
<organism evidence="5 6">
    <name type="scientific">Phycisphaera mikurensis (strain NBRC 102666 / KCTC 22515 / FYK2301M01)</name>
    <dbReference type="NCBI Taxonomy" id="1142394"/>
    <lineage>
        <taxon>Bacteria</taxon>
        <taxon>Pseudomonadati</taxon>
        <taxon>Planctomycetota</taxon>
        <taxon>Phycisphaerae</taxon>
        <taxon>Phycisphaerales</taxon>
        <taxon>Phycisphaeraceae</taxon>
        <taxon>Phycisphaera</taxon>
    </lineage>
</organism>
<dbReference type="HOGENOM" id="CLU_235966_0_0_0"/>
<dbReference type="GO" id="GO:0016787">
    <property type="term" value="F:hydrolase activity"/>
    <property type="evidence" value="ECO:0007669"/>
    <property type="project" value="UniProtKB-KW"/>
</dbReference>
<gene>
    <name evidence="5" type="ordered locus">PSMK_31350</name>
</gene>
<dbReference type="Pfam" id="PF00271">
    <property type="entry name" value="Helicase_C"/>
    <property type="match status" value="1"/>
</dbReference>
<keyword evidence="6" id="KW-1185">Reference proteome</keyword>
<evidence type="ECO:0000259" key="3">
    <source>
        <dbReference type="PROSITE" id="PS51192"/>
    </source>
</evidence>
<dbReference type="STRING" id="1142394.PSMK_31350"/>
<dbReference type="SMART" id="SM00490">
    <property type="entry name" value="HELICc"/>
    <property type="match status" value="1"/>
</dbReference>
<dbReference type="RefSeq" id="WP_014438498.1">
    <property type="nucleotide sequence ID" value="NC_017080.1"/>
</dbReference>
<feature type="region of interest" description="Disordered" evidence="2">
    <location>
        <begin position="595"/>
        <end position="616"/>
    </location>
</feature>
<dbReference type="PROSITE" id="PS51192">
    <property type="entry name" value="HELICASE_ATP_BIND_1"/>
    <property type="match status" value="1"/>
</dbReference>
<dbReference type="SUPFAM" id="SSF52540">
    <property type="entry name" value="P-loop containing nucleoside triphosphate hydrolases"/>
    <property type="match status" value="1"/>
</dbReference>
<feature type="compositionally biased region" description="Basic and acidic residues" evidence="2">
    <location>
        <begin position="657"/>
        <end position="674"/>
    </location>
</feature>
<evidence type="ECO:0000256" key="1">
    <source>
        <dbReference type="ARBA" id="ARBA00022801"/>
    </source>
</evidence>
<keyword evidence="5" id="KW-0547">Nucleotide-binding</keyword>
<proteinExistence type="predicted"/>
<dbReference type="PANTHER" id="PTHR45629">
    <property type="entry name" value="SNF2/RAD54 FAMILY MEMBER"/>
    <property type="match status" value="1"/>
</dbReference>
<feature type="domain" description="Helicase ATP-binding" evidence="3">
    <location>
        <begin position="72"/>
        <end position="240"/>
    </location>
</feature>
<feature type="compositionally biased region" description="Basic and acidic residues" evidence="2">
    <location>
        <begin position="604"/>
        <end position="616"/>
    </location>
</feature>
<dbReference type="Proteomes" id="UP000007881">
    <property type="component" value="Chromosome"/>
</dbReference>
<dbReference type="Gene3D" id="3.40.50.10810">
    <property type="entry name" value="Tandem AAA-ATPase domain"/>
    <property type="match status" value="1"/>
</dbReference>
<dbReference type="InterPro" id="IPR027417">
    <property type="entry name" value="P-loop_NTPase"/>
</dbReference>
<dbReference type="Gene3D" id="3.40.50.300">
    <property type="entry name" value="P-loop containing nucleotide triphosphate hydrolases"/>
    <property type="match status" value="1"/>
</dbReference>
<dbReference type="InterPro" id="IPR014001">
    <property type="entry name" value="Helicase_ATP-bd"/>
</dbReference>
<keyword evidence="5" id="KW-0347">Helicase</keyword>
<dbReference type="PROSITE" id="PS51194">
    <property type="entry name" value="HELICASE_CTER"/>
    <property type="match status" value="1"/>
</dbReference>
<dbReference type="Pfam" id="PF00176">
    <property type="entry name" value="SNF2-rel_dom"/>
    <property type="match status" value="1"/>
</dbReference>
<evidence type="ECO:0000256" key="2">
    <source>
        <dbReference type="SAM" id="MobiDB-lite"/>
    </source>
</evidence>
<name>I0IJ56_PHYMF</name>
<dbReference type="OrthoDB" id="9814088at2"/>
<dbReference type="CDD" id="cd18793">
    <property type="entry name" value="SF2_C_SNF"/>
    <property type="match status" value="1"/>
</dbReference>
<dbReference type="InterPro" id="IPR000330">
    <property type="entry name" value="SNF2_N"/>
</dbReference>
<evidence type="ECO:0000259" key="4">
    <source>
        <dbReference type="PROSITE" id="PS51194"/>
    </source>
</evidence>
<evidence type="ECO:0000313" key="5">
    <source>
        <dbReference type="EMBL" id="BAM05294.1"/>
    </source>
</evidence>
<dbReference type="InterPro" id="IPR001650">
    <property type="entry name" value="Helicase_C-like"/>
</dbReference>
<keyword evidence="1 5" id="KW-0378">Hydrolase</keyword>
<dbReference type="PANTHER" id="PTHR45629:SF7">
    <property type="entry name" value="DNA EXCISION REPAIR PROTEIN ERCC-6-RELATED"/>
    <property type="match status" value="1"/>
</dbReference>
<feature type="region of interest" description="Disordered" evidence="2">
    <location>
        <begin position="654"/>
        <end position="675"/>
    </location>
</feature>
<protein>
    <submittedName>
        <fullName evidence="5">Putative ATP-dependent helicase</fullName>
        <ecNumber evidence="5">3.6.4.-</ecNumber>
    </submittedName>
</protein>
<dbReference type="InterPro" id="IPR050496">
    <property type="entry name" value="SNF2_RAD54_helicase_repair"/>
</dbReference>
<dbReference type="SMART" id="SM00487">
    <property type="entry name" value="DEXDc"/>
    <property type="match status" value="1"/>
</dbReference>
<dbReference type="EC" id="3.6.4.-" evidence="5"/>
<dbReference type="KEGG" id="phm:PSMK_31350"/>
<evidence type="ECO:0000313" key="6">
    <source>
        <dbReference type="Proteomes" id="UP000007881"/>
    </source>
</evidence>
<reference evidence="5 6" key="1">
    <citation type="submission" date="2012-02" db="EMBL/GenBank/DDBJ databases">
        <title>Complete genome sequence of Phycisphaera mikurensis NBRC 102666.</title>
        <authorList>
            <person name="Ankai A."/>
            <person name="Hosoyama A."/>
            <person name="Terui Y."/>
            <person name="Sekine M."/>
            <person name="Fukai R."/>
            <person name="Kato Y."/>
            <person name="Nakamura S."/>
            <person name="Yamada-Narita S."/>
            <person name="Kawakoshi A."/>
            <person name="Fukunaga Y."/>
            <person name="Yamazaki S."/>
            <person name="Fujita N."/>
        </authorList>
    </citation>
    <scope>NUCLEOTIDE SEQUENCE [LARGE SCALE GENOMIC DNA]</scope>
    <source>
        <strain evidence="6">NBRC 102666 / KCTC 22515 / FYK2301M01</strain>
    </source>
</reference>
<dbReference type="EMBL" id="AP012338">
    <property type="protein sequence ID" value="BAM05294.1"/>
    <property type="molecule type" value="Genomic_DNA"/>
</dbReference>
<sequence length="1893" mass="204929">MALQSAPPELSLKRPVLQASESRQWHRLRRAALEWGLADPIVLHSEQDIKGGWYHDPKRDWNPFEHQVENLIASLRRLPVAVLADDVGLGKTISAGMILSELMVRGRVQRTLVVCPKILQRQWVEELGKKFKLKATAATGSELTYELRNQRAEVVVTTYHTISRVLERGSVPEGAFQMLILDEAHKLRNLHGTPKPPKMAVNIQKALKDRLFPHMLLLTATPMQNRITDLYSLLDLAAAAEGRQHPLGHIDDFRFEYLLDGAMSQRGLRLRPDKEEAFHGAVRRTLRRTRRVDVKLNFPSRDIESRTLKPRRVEKEMIKLVREVSETLSYFEALSLCRAMMSSPHALATQVANSKGDWATKQVEDRAYNLCENDPVTSKMAGLLALVDELAAKRPEDWRLVVFTLRVATQDAIGRMLRLRGVSHGFIRGGTPEANAKAVEAYTGEEGKPPSIHVLVSTDSGAEGVNLQAGNVILNFDLPWNPMVLEQRIGRVQRMGSTYERVEVVNLAVEETSEEMVVKLLTLKLEGVNAALGDIEAILDFNGDPDGEGFEKRIGEIVMGSLRQSDQTEAFRREFESQERAKKIYAEVVSGKDDILGTGNLEDDQPRPPKFEKVEPTMDSEELVLAAYRAFGHEVDFDPRARLYRTVGPSGRGTHLHFGDRGSRTLIGEQDHRPGRPGFVRTMERLIVEGGHLTADALRTPEAAVRAAVDAWLVAECGDGYAVEAVEVLDRRPQVHGRVTMRVEAFNGVDRLETLVEASVGDSPSFPAGEELDTLPFMDERMSADECGADAATLGRAAAADPGVEAFISHYGQRLAASLTGADGAHGRARLEADFEPKLRAEVVGFEGLRYGEVGVKIDVEVDGVSRRTLPFRVCLPGGSLKVKPKLGVCHLSGRSTPVAFLGRCEVDQQSVLQHLLKVSDLSKRAAKPEHVGSCCVTDRTLLFEEMTHLADGRWAETSLTATCAVSGDAALEEELEPCDFTGDHVLPAWLAVSEISQKRYREDEGATCSASAATGHRSELFDCAVTGLPIAEHLAESCEVSGKRAGPGSLLTCDSSGKRLLPELTVDCAITGAVVEKSLTEKCRISGKRSLRTEMESHRGGFVDPAFLETCEASGDRVKLGSLLVCAASGKRVRPKLLQACAITGDRVLSSELVKLGTGERVRPEAAAVCAVSGERVIPGTLIACARTGRLVTPGLLGTCCVSGDRVLLDELVTLGDGRLALPEHLEACEASGRRFPASELVACAVTGKRVAPDLLVESDAPGERALAEALETVTDGRRFPPALVSACAISGERVPEAELKACAITGKQVHPRLLRACDVSGERVLAELLEGTSGGRHACPDLLGSCAITGARVPLDELETCAVTEQAVAPEQLETCCVSGKRVVHACLETLSDDRVVLPEHAATCEESGDRVVASELEACAVTGRLVLPSLLKACDLSGKRVLPETLQATTLGRHALPDLLGRCEVTQEPIPLGELEACEVTGQAVAPGQLGTCCASGKRVLPSRLEVLNEGRTALPEHVAACGMSGRRVLATELEACAVTGQRVLPECLRRCDLSGERVLPEELVEISGGRRVRPSLLRACARSGERVPPAELEPCEESGDLVLPRFLQACESTGRRVRVDLLATCAASGKRALRSLLVPSGLQGRPALVGELETCGESGRQVLPDELVTCAVLGDRIARDVASASEASGKLARTRLLVPCAVTGQHALPNELEACVCTGRKAMPSEMATSEQSGRRMLPGAAARATRGRTFHPDEVATCSWSGEVLPHEELGEDRLTGVVMSLRQLDSSGCCRAFLTFMNEPERGKDAANAIPWVEKHHAGTVGVPVAASRLAGPSKAQALRLETRALLGLKRIGFIGLLIRPDDSKTFELAGRFATFRRRGGRWEPDV</sequence>
<accession>I0IJ56</accession>
<dbReference type="GO" id="GO:0004386">
    <property type="term" value="F:helicase activity"/>
    <property type="evidence" value="ECO:0007669"/>
    <property type="project" value="UniProtKB-KW"/>
</dbReference>
<dbReference type="InterPro" id="IPR038718">
    <property type="entry name" value="SNF2-like_sf"/>
</dbReference>
<feature type="domain" description="Helicase C-terminal" evidence="4">
    <location>
        <begin position="382"/>
        <end position="536"/>
    </location>
</feature>